<dbReference type="EMBL" id="CP021425">
    <property type="protein sequence ID" value="ARU56356.1"/>
    <property type="molecule type" value="Genomic_DNA"/>
</dbReference>
<dbReference type="SMART" id="SM00849">
    <property type="entry name" value="Lactamase_B"/>
    <property type="match status" value="1"/>
</dbReference>
<dbReference type="PANTHER" id="PTHR42663">
    <property type="entry name" value="HYDROLASE C777.06C-RELATED-RELATED"/>
    <property type="match status" value="1"/>
</dbReference>
<evidence type="ECO:0000313" key="3">
    <source>
        <dbReference type="Proteomes" id="UP000196027"/>
    </source>
</evidence>
<keyword evidence="3" id="KW-1185">Reference proteome</keyword>
<dbReference type="Proteomes" id="UP000196027">
    <property type="component" value="Chromosome"/>
</dbReference>
<organism evidence="2 3">
    <name type="scientific">Oleiphilus messinensis</name>
    <dbReference type="NCBI Taxonomy" id="141451"/>
    <lineage>
        <taxon>Bacteria</taxon>
        <taxon>Pseudomonadati</taxon>
        <taxon>Pseudomonadota</taxon>
        <taxon>Gammaproteobacteria</taxon>
        <taxon>Oceanospirillales</taxon>
        <taxon>Oleiphilaceae</taxon>
        <taxon>Oleiphilus</taxon>
    </lineage>
</organism>
<dbReference type="Pfam" id="PF23023">
    <property type="entry name" value="Anti-Pycsar_Apyc1"/>
    <property type="match status" value="1"/>
</dbReference>
<dbReference type="Gene3D" id="3.60.15.10">
    <property type="entry name" value="Ribonuclease Z/Hydroxyacylglutathione hydrolase-like"/>
    <property type="match status" value="1"/>
</dbReference>
<accession>A0A1Y0I9B7</accession>
<sequence>MNFRFLGCGNAQISELGHSACVVEFDTDRRLLIDCGFGVSQQYRKQYQCLPDAIFITHVHLDHIGGLEQLMFSNWFGEKKLIKLFVPVTIISLLHQRIASLDNQLAEGGTNFWEAFQLIPVSDSFWLHGFKFQVFQNRHHAPAFCFGLSLPGRFLFTGDTKPIPETIIHHASQGEIIFHDLSLQKQPSHSYLDEVMTYPEAVLKRIWFYHLDSAESIAKLRKMGLNCVAPNQLFNLYGNDVHFWLQSNVSSEQILREPCTD</sequence>
<dbReference type="KEGG" id="ome:OLMES_2293"/>
<feature type="domain" description="Metallo-beta-lactamase" evidence="1">
    <location>
        <begin position="17"/>
        <end position="210"/>
    </location>
</feature>
<dbReference type="PANTHER" id="PTHR42663:SF6">
    <property type="entry name" value="HYDROLASE C777.06C-RELATED"/>
    <property type="match status" value="1"/>
</dbReference>
<dbReference type="AlphaFoldDB" id="A0A1Y0I9B7"/>
<dbReference type="GO" id="GO:0016787">
    <property type="term" value="F:hydrolase activity"/>
    <property type="evidence" value="ECO:0007669"/>
    <property type="project" value="UniProtKB-KW"/>
</dbReference>
<evidence type="ECO:0000313" key="2">
    <source>
        <dbReference type="EMBL" id="ARU56356.1"/>
    </source>
</evidence>
<gene>
    <name evidence="2" type="ORF">OLMES_2293</name>
</gene>
<name>A0A1Y0I9B7_9GAMM</name>
<keyword evidence="2" id="KW-0378">Hydrolase</keyword>
<reference evidence="2 3" key="1">
    <citation type="submission" date="2017-05" db="EMBL/GenBank/DDBJ databases">
        <title>Genomic insights into alkan degradation activity of Oleiphilus messinensis.</title>
        <authorList>
            <person name="Kozyavkin S.A."/>
            <person name="Slesarev A.I."/>
            <person name="Golyshin P.N."/>
            <person name="Korzhenkov A."/>
            <person name="Golyshina O.N."/>
            <person name="Toshchakov S.V."/>
        </authorList>
    </citation>
    <scope>NUCLEOTIDE SEQUENCE [LARGE SCALE GENOMIC DNA]</scope>
    <source>
        <strain evidence="2 3">ME102</strain>
    </source>
</reference>
<dbReference type="RefSeq" id="WP_087461351.1">
    <property type="nucleotide sequence ID" value="NZ_CP021425.1"/>
</dbReference>
<dbReference type="InterPro" id="IPR001279">
    <property type="entry name" value="Metallo-B-lactamas"/>
</dbReference>
<dbReference type="OrthoDB" id="9803916at2"/>
<dbReference type="InterPro" id="IPR036866">
    <property type="entry name" value="RibonucZ/Hydroxyglut_hydro"/>
</dbReference>
<evidence type="ECO:0000259" key="1">
    <source>
        <dbReference type="SMART" id="SM00849"/>
    </source>
</evidence>
<protein>
    <submittedName>
        <fullName evidence="2">Beta-lactamase superfamily metal-dependent hydrolase</fullName>
    </submittedName>
</protein>
<dbReference type="SUPFAM" id="SSF56281">
    <property type="entry name" value="Metallo-hydrolase/oxidoreductase"/>
    <property type="match status" value="1"/>
</dbReference>
<proteinExistence type="predicted"/>